<keyword evidence="2" id="KW-1185">Reference proteome</keyword>
<gene>
    <name evidence="1" type="ORF">SAMN05421780_104276</name>
</gene>
<dbReference type="STRING" id="927664.SAMN05421780_104276"/>
<dbReference type="Proteomes" id="UP000199514">
    <property type="component" value="Unassembled WGS sequence"/>
</dbReference>
<protein>
    <submittedName>
        <fullName evidence="1">Uncharacterized protein</fullName>
    </submittedName>
</protein>
<dbReference type="AlphaFoldDB" id="A0A1I1I9G6"/>
<dbReference type="EMBL" id="FOLE01000004">
    <property type="protein sequence ID" value="SFC32877.1"/>
    <property type="molecule type" value="Genomic_DNA"/>
</dbReference>
<organism evidence="1 2">
    <name type="scientific">Flexibacter flexilis DSM 6793</name>
    <dbReference type="NCBI Taxonomy" id="927664"/>
    <lineage>
        <taxon>Bacteria</taxon>
        <taxon>Pseudomonadati</taxon>
        <taxon>Bacteroidota</taxon>
        <taxon>Cytophagia</taxon>
        <taxon>Cytophagales</taxon>
        <taxon>Flexibacteraceae</taxon>
        <taxon>Flexibacter</taxon>
    </lineage>
</organism>
<accession>A0A1I1I9G6</accession>
<dbReference type="PROSITE" id="PS51257">
    <property type="entry name" value="PROKAR_LIPOPROTEIN"/>
    <property type="match status" value="1"/>
</dbReference>
<reference evidence="1 2" key="1">
    <citation type="submission" date="2016-10" db="EMBL/GenBank/DDBJ databases">
        <authorList>
            <person name="de Groot N.N."/>
        </authorList>
    </citation>
    <scope>NUCLEOTIDE SEQUENCE [LARGE SCALE GENOMIC DNA]</scope>
    <source>
        <strain evidence="1 2">DSM 6793</strain>
    </source>
</reference>
<name>A0A1I1I9G6_9BACT</name>
<evidence type="ECO:0000313" key="2">
    <source>
        <dbReference type="Proteomes" id="UP000199514"/>
    </source>
</evidence>
<evidence type="ECO:0000313" key="1">
    <source>
        <dbReference type="EMBL" id="SFC32877.1"/>
    </source>
</evidence>
<proteinExistence type="predicted"/>
<sequence length="53" mass="5719">MRAIANPTVQLIKLGAILLLGALSMQSCGLRTCPTYSKNVIKQEVKTVDAKKC</sequence>